<dbReference type="GO" id="GO:0005829">
    <property type="term" value="C:cytosol"/>
    <property type="evidence" value="ECO:0007669"/>
    <property type="project" value="TreeGrafter"/>
</dbReference>
<dbReference type="InterPro" id="IPR007197">
    <property type="entry name" value="rSAM"/>
</dbReference>
<dbReference type="PANTHER" id="PTHR43409">
    <property type="entry name" value="ANAEROBIC MAGNESIUM-PROTOPORPHYRIN IX MONOMETHYL ESTER CYCLASE-RELATED"/>
    <property type="match status" value="1"/>
</dbReference>
<dbReference type="SFLD" id="SFLDG01082">
    <property type="entry name" value="B12-binding_domain_containing"/>
    <property type="match status" value="1"/>
</dbReference>
<keyword evidence="5" id="KW-0411">Iron-sulfur</keyword>
<gene>
    <name evidence="7" type="ordered locus">GLX_04090</name>
</gene>
<evidence type="ECO:0000256" key="1">
    <source>
        <dbReference type="ARBA" id="ARBA00001966"/>
    </source>
</evidence>
<dbReference type="Pfam" id="PF02310">
    <property type="entry name" value="B12-binding"/>
    <property type="match status" value="1"/>
</dbReference>
<dbReference type="Gene3D" id="3.80.30.20">
    <property type="entry name" value="tm_1862 like domain"/>
    <property type="match status" value="1"/>
</dbReference>
<dbReference type="InterPro" id="IPR025274">
    <property type="entry name" value="DUF4070"/>
</dbReference>
<dbReference type="GO" id="GO:0008168">
    <property type="term" value="F:methyltransferase activity"/>
    <property type="evidence" value="ECO:0007669"/>
    <property type="project" value="UniProtKB-KW"/>
</dbReference>
<evidence type="ECO:0000256" key="4">
    <source>
        <dbReference type="ARBA" id="ARBA00023004"/>
    </source>
</evidence>
<dbReference type="InterPro" id="IPR006638">
    <property type="entry name" value="Elp3/MiaA/NifB-like_rSAM"/>
</dbReference>
<comment type="cofactor">
    <cofactor evidence="1">
        <name>[4Fe-4S] cluster</name>
        <dbReference type="ChEBI" id="CHEBI:49883"/>
    </cofactor>
</comment>
<evidence type="ECO:0000256" key="2">
    <source>
        <dbReference type="ARBA" id="ARBA00022691"/>
    </source>
</evidence>
<organism evidence="7 8">
    <name type="scientific">Komagataeibacter medellinensis (strain NBRC 3288 / BCRC 11682 / LMG 1693 / Kondo 51)</name>
    <name type="common">Gluconacetobacter medellinensis</name>
    <dbReference type="NCBI Taxonomy" id="634177"/>
    <lineage>
        <taxon>Bacteria</taxon>
        <taxon>Pseudomonadati</taxon>
        <taxon>Pseudomonadota</taxon>
        <taxon>Alphaproteobacteria</taxon>
        <taxon>Acetobacterales</taxon>
        <taxon>Acetobacteraceae</taxon>
        <taxon>Komagataeibacter</taxon>
    </lineage>
</organism>
<dbReference type="GO" id="GO:0031419">
    <property type="term" value="F:cobalamin binding"/>
    <property type="evidence" value="ECO:0007669"/>
    <property type="project" value="InterPro"/>
</dbReference>
<dbReference type="PROSITE" id="PS51918">
    <property type="entry name" value="RADICAL_SAM"/>
    <property type="match status" value="1"/>
</dbReference>
<dbReference type="eggNOG" id="COG1032">
    <property type="taxonomic scope" value="Bacteria"/>
</dbReference>
<protein>
    <submittedName>
        <fullName evidence="7">Methyltransferase</fullName>
    </submittedName>
</protein>
<evidence type="ECO:0000256" key="5">
    <source>
        <dbReference type="ARBA" id="ARBA00023014"/>
    </source>
</evidence>
<reference evidence="8" key="1">
    <citation type="journal article" date="2011" name="J. Bacteriol.">
        <title>Complete genome sequence of NBRC 3288, a unique cellulose-nonproducing strain of Gluconacetobacter xylinus isolated from vinegar.</title>
        <authorList>
            <person name="Ogino H."/>
            <person name="Azuma Y."/>
            <person name="Hosoyama A."/>
            <person name="Nakazawa H."/>
            <person name="Matsutani M."/>
            <person name="Hasegawa A."/>
            <person name="Otsuyama K."/>
            <person name="Matsushita K."/>
            <person name="Fujita N."/>
            <person name="Shirai M."/>
        </authorList>
    </citation>
    <scope>NUCLEOTIDE SEQUENCE [LARGE SCALE GENOMIC DNA]</scope>
    <source>
        <strain evidence="8">NBRC 3288 / BCRC 11682 / LMG 1693</strain>
    </source>
</reference>
<evidence type="ECO:0000256" key="3">
    <source>
        <dbReference type="ARBA" id="ARBA00022723"/>
    </source>
</evidence>
<keyword evidence="7" id="KW-0489">Methyltransferase</keyword>
<dbReference type="InterPro" id="IPR058240">
    <property type="entry name" value="rSAM_sf"/>
</dbReference>
<dbReference type="PATRIC" id="fig|634177.7.peg.467"/>
<keyword evidence="7" id="KW-0808">Transferase</keyword>
<dbReference type="GO" id="GO:0051536">
    <property type="term" value="F:iron-sulfur cluster binding"/>
    <property type="evidence" value="ECO:0007669"/>
    <property type="project" value="UniProtKB-KW"/>
</dbReference>
<accession>G2I3X4</accession>
<dbReference type="Pfam" id="PF04055">
    <property type="entry name" value="Radical_SAM"/>
    <property type="match status" value="1"/>
</dbReference>
<dbReference type="InterPro" id="IPR034530">
    <property type="entry name" value="HpnP-like"/>
</dbReference>
<sequence length="540" mass="60172">MALRGPRIMTDGCRVLMVFPLFNAGSFWNYTEACDLSGARYPAAPLGLVTVAALLPQHWEIRLVNRNTEPLDDAAFAWADLVMTGGMLPQRNDALDLIERCIKAGKPVMVGGPDVTSSPALYAAANFQVLGEAEEIMADFIAAWRRGERHGVFEAPMGKTDVTKSPLPRFDLLKLDQYLHVGVQFSRGCPFSCEFCDIIELYGRVPRTKTTTQVLAELDALYALGYRGHVDFVDDNLIGNKKALRQFLPALQHWQEGKKYPFAFSTEASINLADDADLLRSLSASNFFAVFIGIESPDTDTLVMTQKKQNTRRSLQQSIATIHGAGIFVNAGFIVGFDSEKGSIARGMIDCIEDTAIPVCMVGLLYALPTTQLTRRLRAEGRLFADDGQTHSGDQCTAGLNFETTRPRRDVLDDYRTVLAAIYDPVAYFGRVRRLGRMLRRVRPHRMERGDLRSFMRLLLRIHRAGPGTAGPFWRMLLDCVWHNPRAVPYVVMTSALYLHLGPFSRQVRGEIDREIADVDAGRGPVYERVRPADAVLEPA</sequence>
<dbReference type="Gene3D" id="3.40.50.280">
    <property type="entry name" value="Cobalamin-binding domain"/>
    <property type="match status" value="1"/>
</dbReference>
<evidence type="ECO:0000313" key="8">
    <source>
        <dbReference type="Proteomes" id="UP000009044"/>
    </source>
</evidence>
<dbReference type="InterPro" id="IPR006158">
    <property type="entry name" value="Cobalamin-bd"/>
</dbReference>
<dbReference type="HOGENOM" id="CLU_021572_5_0_5"/>
<dbReference type="SUPFAM" id="SSF102114">
    <property type="entry name" value="Radical SAM enzymes"/>
    <property type="match status" value="1"/>
</dbReference>
<dbReference type="InterPro" id="IPR051198">
    <property type="entry name" value="BchE-like"/>
</dbReference>
<dbReference type="SFLD" id="SFLDG01123">
    <property type="entry name" value="methyltransferase_(Class_B)"/>
    <property type="match status" value="1"/>
</dbReference>
<dbReference type="SFLD" id="SFLDS00029">
    <property type="entry name" value="Radical_SAM"/>
    <property type="match status" value="1"/>
</dbReference>
<evidence type="ECO:0000259" key="6">
    <source>
        <dbReference type="PROSITE" id="PS51918"/>
    </source>
</evidence>
<dbReference type="InterPro" id="IPR023404">
    <property type="entry name" value="rSAM_horseshoe"/>
</dbReference>
<dbReference type="PANTHER" id="PTHR43409:SF3">
    <property type="entry name" value="HYPOTHETICAL METHYLTRANSFERASE"/>
    <property type="match status" value="1"/>
</dbReference>
<name>G2I3X4_KOMMN</name>
<keyword evidence="3" id="KW-0479">Metal-binding</keyword>
<keyword evidence="2" id="KW-0949">S-adenosyl-L-methionine</keyword>
<dbReference type="SMART" id="SM00729">
    <property type="entry name" value="Elp3"/>
    <property type="match status" value="1"/>
</dbReference>
<dbReference type="GO" id="GO:0046872">
    <property type="term" value="F:metal ion binding"/>
    <property type="evidence" value="ECO:0007669"/>
    <property type="project" value="UniProtKB-KW"/>
</dbReference>
<dbReference type="Proteomes" id="UP000009044">
    <property type="component" value="Chromosome"/>
</dbReference>
<dbReference type="GO" id="GO:0032259">
    <property type="term" value="P:methylation"/>
    <property type="evidence" value="ECO:0007669"/>
    <property type="project" value="UniProtKB-KW"/>
</dbReference>
<feature type="domain" description="Radical SAM core" evidence="6">
    <location>
        <begin position="175"/>
        <end position="395"/>
    </location>
</feature>
<dbReference type="InterPro" id="IPR034466">
    <property type="entry name" value="Methyltransferase_Class_B"/>
</dbReference>
<dbReference type="EMBL" id="AP012159">
    <property type="protein sequence ID" value="BAK82821.1"/>
    <property type="molecule type" value="Genomic_DNA"/>
</dbReference>
<evidence type="ECO:0000313" key="7">
    <source>
        <dbReference type="EMBL" id="BAK82821.1"/>
    </source>
</evidence>
<proteinExistence type="predicted"/>
<dbReference type="SFLD" id="SFLDF00303">
    <property type="entry name" value="hopanoid_C2-methyltransferase"/>
    <property type="match status" value="1"/>
</dbReference>
<keyword evidence="4" id="KW-0408">Iron</keyword>
<dbReference type="AlphaFoldDB" id="G2I3X4"/>
<dbReference type="KEGG" id="gxy:GLX_04090"/>
<dbReference type="STRING" id="634177.GLX_04090"/>
<dbReference type="Pfam" id="PF13282">
    <property type="entry name" value="DUF4070"/>
    <property type="match status" value="1"/>
</dbReference>